<evidence type="ECO:0000256" key="3">
    <source>
        <dbReference type="ARBA" id="ARBA00022525"/>
    </source>
</evidence>
<dbReference type="RefSeq" id="XP_053069229.1">
    <property type="nucleotide sequence ID" value="XM_053213254.1"/>
</dbReference>
<dbReference type="InterPro" id="IPR013297">
    <property type="entry name" value="Neuropept_BW_pre"/>
</dbReference>
<keyword evidence="5" id="KW-0732">Signal</keyword>
<evidence type="ECO:0000256" key="7">
    <source>
        <dbReference type="SAM" id="MobiDB-lite"/>
    </source>
</evidence>
<gene>
    <name evidence="9" type="primary">NPW</name>
</gene>
<reference evidence="9" key="1">
    <citation type="submission" date="2025-08" db="UniProtKB">
        <authorList>
            <consortium name="RefSeq"/>
        </authorList>
    </citation>
    <scope>IDENTIFICATION</scope>
    <source>
        <tissue evidence="9">Blood</tissue>
    </source>
</reference>
<dbReference type="Pfam" id="PF15180">
    <property type="entry name" value="NPBW"/>
    <property type="match status" value="1"/>
</dbReference>
<dbReference type="PANTHER" id="PTHR28553:SF2">
    <property type="entry name" value="NEUROPEPTIDE W"/>
    <property type="match status" value="1"/>
</dbReference>
<protein>
    <submittedName>
        <fullName evidence="9">Neuropeptide W</fullName>
    </submittedName>
</protein>
<keyword evidence="8" id="KW-1185">Reference proteome</keyword>
<dbReference type="PRINTS" id="PR01888">
    <property type="entry name" value="NROPEPTIDEBW"/>
</dbReference>
<evidence type="ECO:0000256" key="4">
    <source>
        <dbReference type="ARBA" id="ARBA00022685"/>
    </source>
</evidence>
<evidence type="ECO:0000256" key="5">
    <source>
        <dbReference type="ARBA" id="ARBA00022729"/>
    </source>
</evidence>
<dbReference type="GO" id="GO:0007218">
    <property type="term" value="P:neuropeptide signaling pathway"/>
    <property type="evidence" value="ECO:0007669"/>
    <property type="project" value="UniProtKB-KW"/>
</dbReference>
<dbReference type="PANTHER" id="PTHR28553">
    <property type="entry name" value="NEUROPEPTIDE B"/>
    <property type="match status" value="1"/>
</dbReference>
<keyword evidence="4" id="KW-0165">Cleavage on pair of basic residues</keyword>
<evidence type="ECO:0000313" key="9">
    <source>
        <dbReference type="RefSeq" id="XP_053069229.1"/>
    </source>
</evidence>
<keyword evidence="6 9" id="KW-0527">Neuropeptide</keyword>
<evidence type="ECO:0000256" key="1">
    <source>
        <dbReference type="ARBA" id="ARBA00004613"/>
    </source>
</evidence>
<feature type="compositionally biased region" description="Polar residues" evidence="7">
    <location>
        <begin position="1"/>
        <end position="18"/>
    </location>
</feature>
<evidence type="ECO:0000256" key="2">
    <source>
        <dbReference type="ARBA" id="ARBA00005292"/>
    </source>
</evidence>
<keyword evidence="3" id="KW-0964">Secreted</keyword>
<evidence type="ECO:0000313" key="8">
    <source>
        <dbReference type="Proteomes" id="UP001652583"/>
    </source>
</evidence>
<name>A0ABM3PC29_ACIJB</name>
<comment type="similarity">
    <text evidence="2">Belongs to the neuropeptide B/W family.</text>
</comment>
<comment type="subcellular location">
    <subcellularLocation>
        <location evidence="1">Secreted</location>
    </subcellularLocation>
</comment>
<feature type="non-terminal residue" evidence="9">
    <location>
        <position position="1"/>
    </location>
</feature>
<feature type="region of interest" description="Disordered" evidence="7">
    <location>
        <begin position="1"/>
        <end position="21"/>
    </location>
</feature>
<evidence type="ECO:0000256" key="6">
    <source>
        <dbReference type="ARBA" id="ARBA00023320"/>
    </source>
</evidence>
<proteinExistence type="inferred from homology"/>
<dbReference type="Proteomes" id="UP001652583">
    <property type="component" value="Chromosome E3"/>
</dbReference>
<accession>A0ABM3PC29</accession>
<organism evidence="8 9">
    <name type="scientific">Acinonyx jubatus</name>
    <name type="common">Cheetah</name>
    <dbReference type="NCBI Taxonomy" id="32536"/>
    <lineage>
        <taxon>Eukaryota</taxon>
        <taxon>Metazoa</taxon>
        <taxon>Chordata</taxon>
        <taxon>Craniata</taxon>
        <taxon>Vertebrata</taxon>
        <taxon>Euteleostomi</taxon>
        <taxon>Mammalia</taxon>
        <taxon>Eutheria</taxon>
        <taxon>Laurasiatheria</taxon>
        <taxon>Carnivora</taxon>
        <taxon>Feliformia</taxon>
        <taxon>Felidae</taxon>
        <taxon>Felinae</taxon>
        <taxon>Acinonyx</taxon>
    </lineage>
</organism>
<dbReference type="GeneID" id="128313628"/>
<sequence>RPTATQRRCSDNPPTSLPWQPGPLFSLLWEPSGYRPDEQGRGPRAVIVGSTALWLPDAAAVPAGRRDPVALVPGLPRRAAVHVSILARGTGVRGPAGRPVLALLLLLLSLPADAWYKHVASPRYHTVGRAAGLLMGLRRSPYMHRRALAAGPVASDTQGLGASPQEPSARDTLLPAPVPRGALLLPSGFRELLETGRHSRAGLRVSAPWSWRHPERAPEPEPGLLRGAAQSLWRISCSATVCPENRVRRTPRLQGYPERSPCWQCPFS</sequence>